<reference evidence="7 8" key="1">
    <citation type="journal article" date="2019" name="ACS Chem. Biol.">
        <title>Identification and Mobilization of a Cryptic Antibiotic Biosynthesis Gene Locus from a Human-Pathogenic Nocardia Isolate.</title>
        <authorList>
            <person name="Herisse M."/>
            <person name="Ishida K."/>
            <person name="Porter J.L."/>
            <person name="Howden B."/>
            <person name="Hertweck C."/>
            <person name="Stinear T.P."/>
            <person name="Pidot S.J."/>
        </authorList>
    </citation>
    <scope>NUCLEOTIDE SEQUENCE [LARGE SCALE GENOMIC DNA]</scope>
    <source>
        <strain evidence="7 8">AUSMDU00012717</strain>
    </source>
</reference>
<evidence type="ECO:0000313" key="7">
    <source>
        <dbReference type="EMBL" id="QIS15118.1"/>
    </source>
</evidence>
<accession>A0A6G9YPJ9</accession>
<keyword evidence="4 5" id="KW-0472">Membrane</keyword>
<feature type="compositionally biased region" description="Low complexity" evidence="6">
    <location>
        <begin position="994"/>
        <end position="1008"/>
    </location>
</feature>
<feature type="transmembrane region" description="Helical" evidence="5">
    <location>
        <begin position="370"/>
        <end position="390"/>
    </location>
</feature>
<organism evidence="7 8">
    <name type="scientific">Nocardia arthritidis</name>
    <dbReference type="NCBI Taxonomy" id="228602"/>
    <lineage>
        <taxon>Bacteria</taxon>
        <taxon>Bacillati</taxon>
        <taxon>Actinomycetota</taxon>
        <taxon>Actinomycetes</taxon>
        <taxon>Mycobacteriales</taxon>
        <taxon>Nocardiaceae</taxon>
        <taxon>Nocardia</taxon>
    </lineage>
</organism>
<dbReference type="GO" id="GO:0005886">
    <property type="term" value="C:plasma membrane"/>
    <property type="evidence" value="ECO:0007669"/>
    <property type="project" value="UniProtKB-SubCell"/>
</dbReference>
<keyword evidence="2 5" id="KW-0812">Transmembrane</keyword>
<name>A0A6G9YPJ9_9NOCA</name>
<comment type="similarity">
    <text evidence="5">Belongs to the UPF0182 family.</text>
</comment>
<feature type="region of interest" description="Disordered" evidence="6">
    <location>
        <begin position="994"/>
        <end position="1064"/>
    </location>
</feature>
<proteinExistence type="inferred from homology"/>
<evidence type="ECO:0000256" key="6">
    <source>
        <dbReference type="SAM" id="MobiDB-lite"/>
    </source>
</evidence>
<feature type="transmembrane region" description="Helical" evidence="5">
    <location>
        <begin position="195"/>
        <end position="214"/>
    </location>
</feature>
<evidence type="ECO:0000256" key="3">
    <source>
        <dbReference type="ARBA" id="ARBA00022989"/>
    </source>
</evidence>
<feature type="transmembrane region" description="Helical" evidence="5">
    <location>
        <begin position="140"/>
        <end position="168"/>
    </location>
</feature>
<dbReference type="PANTHER" id="PTHR39344:SF1">
    <property type="entry name" value="UPF0182 PROTEIN SLL1060"/>
    <property type="match status" value="1"/>
</dbReference>
<feature type="transmembrane region" description="Helical" evidence="5">
    <location>
        <begin position="254"/>
        <end position="276"/>
    </location>
</feature>
<feature type="transmembrane region" description="Helical" evidence="5">
    <location>
        <begin position="344"/>
        <end position="363"/>
    </location>
</feature>
<evidence type="ECO:0000256" key="2">
    <source>
        <dbReference type="ARBA" id="ARBA00022692"/>
    </source>
</evidence>
<dbReference type="Pfam" id="PF03699">
    <property type="entry name" value="UPF0182"/>
    <property type="match status" value="1"/>
</dbReference>
<feature type="compositionally biased region" description="Basic and acidic residues" evidence="6">
    <location>
        <begin position="39"/>
        <end position="49"/>
    </location>
</feature>
<comment type="subcellular location">
    <subcellularLocation>
        <location evidence="5">Cell membrane</location>
        <topology evidence="5">Multi-pass membrane protein</topology>
    </subcellularLocation>
</comment>
<feature type="transmembrane region" description="Helical" evidence="5">
    <location>
        <begin position="296"/>
        <end position="313"/>
    </location>
</feature>
<dbReference type="HAMAP" id="MF_01600">
    <property type="entry name" value="UPF0182"/>
    <property type="match status" value="1"/>
</dbReference>
<feature type="compositionally biased region" description="Pro residues" evidence="6">
    <location>
        <begin position="1009"/>
        <end position="1034"/>
    </location>
</feature>
<gene>
    <name evidence="7" type="ORF">F5544_36450</name>
</gene>
<keyword evidence="3 5" id="KW-1133">Transmembrane helix</keyword>
<dbReference type="NCBIfam" id="NF000825">
    <property type="entry name" value="PRK00068.1"/>
    <property type="match status" value="1"/>
</dbReference>
<keyword evidence="8" id="KW-1185">Reference proteome</keyword>
<dbReference type="EMBL" id="CP046172">
    <property type="protein sequence ID" value="QIS15118.1"/>
    <property type="molecule type" value="Genomic_DNA"/>
</dbReference>
<dbReference type="InterPro" id="IPR005372">
    <property type="entry name" value="UPF0182"/>
</dbReference>
<feature type="region of interest" description="Disordered" evidence="6">
    <location>
        <begin position="1"/>
        <end position="54"/>
    </location>
</feature>
<keyword evidence="1 5" id="KW-1003">Cell membrane</keyword>
<feature type="transmembrane region" description="Helical" evidence="5">
    <location>
        <begin position="101"/>
        <end position="120"/>
    </location>
</feature>
<dbReference type="KEGG" id="nah:F5544_36450"/>
<evidence type="ECO:0000256" key="4">
    <source>
        <dbReference type="ARBA" id="ARBA00023136"/>
    </source>
</evidence>
<evidence type="ECO:0000256" key="5">
    <source>
        <dbReference type="HAMAP-Rule" id="MF_01600"/>
    </source>
</evidence>
<sequence length="1085" mass="118902">MRPPRGRSGRGRVRRAGLRSRCTSNQTRAEPSQSIAVGEGRRSKSDTRRRVGRRRSVRTTANIGLRRVGRYGVRAAGPLGEWNRGHAAPTGLPSLSRRSRVLLVAAIVLAALLLLGPRLTDTYTNWLWFGEVGFRGVYLTVLWTRVLLFLAVAAFVAVVVWLALLLAYRSRPVFVPMNGPNDPIARYRTTVMSRLRLFGIGIPVLLGLLSGLVAQSNWVTVQLFLHGGSFGQTDPQFHLDIGFYAFDLPFYRMVLNWLFVTVVIAFFANLVSHYVFGGLRLSGREGTLTKPARMQLASLAGTFVLLKAIAYWFDRYELLSSSRKEPTFTGASYTDINAVLPAKLILLSIAVICAIAFFTGIVLRDLRVPAMAAALLILSSVLVGAVWPLVVEQFSVRPNASTKESEYIHRNIDATRSAYGITPDKIEYQNYKGDGTKNPRDVAADKTTIANIRLLDPNILSPTFTQLQQLKNFYGFPNPLDIDRYTINGQLQDFIVAARELEPQSLKDNQTDWINRHTVYTHGNGFVAAPANRINKAAAKDATAASSTGDSGYPVFADGTVTYISDLATMADPKVTQAIKVDQPRVYYGPLIANSNADYAIVGAVNGQQPREYDTDNASFTYDGKGGVSIGNWFNRLAFAAKYAERNILFSSAIGNDSKIIFNRNPRDRVQKVAPWLTTDGAAYPAVVDKRIVWIVDAYTTLDNYPYAQSTSLQGLVEDSVDQKTGRLVPRKQVSYIRNSVKATVDAYDGTVTLYETDPTDPVLKAWRGVFPGAVKPMSDISPELRAHFRYPEDLFKVQREMLTKYHVNNPVEFFTNNAFWSVPSDPTMEGGTFKQPPYYVLAGDLKSGKPTFNLTSAMVGFNRQYLSAYISVHSDPDNYGKFTVLQLPTDTQTQGPQQTQNTMTINDEVSRDKTLLQGSNKIRYGNLLTLPIADGGILYVEPLYTERNSAPNTSTFPQLARVLVSYRDPATGVNKVGYEPTLAAALDRIFPGTGSAATAPGGEVNPGQNPPPDQGGTPPPTSQSPPPPPPAGGQPPSAKDAAVRELDSALANVHDAQTSGDLGKLGAALTRLDQAIKAYEAAGR</sequence>
<feature type="compositionally biased region" description="Basic residues" evidence="6">
    <location>
        <begin position="1"/>
        <end position="18"/>
    </location>
</feature>
<protein>
    <recommendedName>
        <fullName evidence="5">UPF0182 protein F5544_36450</fullName>
    </recommendedName>
</protein>
<evidence type="ECO:0000313" key="8">
    <source>
        <dbReference type="Proteomes" id="UP000503540"/>
    </source>
</evidence>
<dbReference type="GO" id="GO:0005576">
    <property type="term" value="C:extracellular region"/>
    <property type="evidence" value="ECO:0007669"/>
    <property type="project" value="TreeGrafter"/>
</dbReference>
<dbReference type="AlphaFoldDB" id="A0A6G9YPJ9"/>
<evidence type="ECO:0000256" key="1">
    <source>
        <dbReference type="ARBA" id="ARBA00022475"/>
    </source>
</evidence>
<dbReference type="Proteomes" id="UP000503540">
    <property type="component" value="Chromosome"/>
</dbReference>
<dbReference type="NCBIfam" id="NF009097">
    <property type="entry name" value="PRK12438.1"/>
    <property type="match status" value="1"/>
</dbReference>
<dbReference type="PANTHER" id="PTHR39344">
    <property type="entry name" value="UPF0182 PROTEIN SLL1060"/>
    <property type="match status" value="1"/>
</dbReference>
<feature type="compositionally biased region" description="Polar residues" evidence="6">
    <location>
        <begin position="22"/>
        <end position="35"/>
    </location>
</feature>